<dbReference type="SMART" id="SM00225">
    <property type="entry name" value="BTB"/>
    <property type="match status" value="1"/>
</dbReference>
<dbReference type="GO" id="GO:0005634">
    <property type="term" value="C:nucleus"/>
    <property type="evidence" value="ECO:0007669"/>
    <property type="project" value="UniProtKB-SubCell"/>
</dbReference>
<keyword evidence="4 7" id="KW-0804">Transcription</keyword>
<evidence type="ECO:0000256" key="7">
    <source>
        <dbReference type="RuleBase" id="RU361124"/>
    </source>
</evidence>
<comment type="function">
    <text evidence="6">Component of the NuA4 histone acetyltransferase complex which is involved in transcriptional activation of selected genes principally by acetylation of nucleosomal histone H4 and H2A. The NuA4 complex is also involved in DNA repair. Involved in gene silencing by neighboring heterochromatin, blockage of the silencing spreading along the chromosome, and required for cell cycle progression through G2/M.</text>
</comment>
<evidence type="ECO:0000256" key="8">
    <source>
        <dbReference type="SAM" id="MobiDB-lite"/>
    </source>
</evidence>
<evidence type="ECO:0000313" key="10">
    <source>
        <dbReference type="EMBL" id="KAF2841544.1"/>
    </source>
</evidence>
<feature type="domain" description="BTB" evidence="9">
    <location>
        <begin position="13"/>
        <end position="82"/>
    </location>
</feature>
<comment type="similarity">
    <text evidence="2 7">Belongs to the enhancer of polycomb family.</text>
</comment>
<evidence type="ECO:0000256" key="3">
    <source>
        <dbReference type="ARBA" id="ARBA00023015"/>
    </source>
</evidence>
<evidence type="ECO:0000313" key="11">
    <source>
        <dbReference type="Proteomes" id="UP000799429"/>
    </source>
</evidence>
<keyword evidence="3 7" id="KW-0805">Transcription regulation</keyword>
<dbReference type="InterPro" id="IPR019542">
    <property type="entry name" value="Enhancer_polycomb-like_N"/>
</dbReference>
<comment type="caution">
    <text evidence="10">The sequence shown here is derived from an EMBL/GenBank/DDBJ whole genome shotgun (WGS) entry which is preliminary data.</text>
</comment>
<dbReference type="AlphaFoldDB" id="A0A9P4VVD4"/>
<feature type="compositionally biased region" description="Basic and acidic residues" evidence="8">
    <location>
        <begin position="98"/>
        <end position="121"/>
    </location>
</feature>
<dbReference type="InterPro" id="IPR000210">
    <property type="entry name" value="BTB/POZ_dom"/>
</dbReference>
<name>A0A9P4VVD4_9PEZI</name>
<feature type="region of interest" description="Disordered" evidence="8">
    <location>
        <begin position="631"/>
        <end position="675"/>
    </location>
</feature>
<dbReference type="Pfam" id="PF00651">
    <property type="entry name" value="BTB"/>
    <property type="match status" value="1"/>
</dbReference>
<dbReference type="Proteomes" id="UP000799429">
    <property type="component" value="Unassembled WGS sequence"/>
</dbReference>
<dbReference type="Pfam" id="PF10513">
    <property type="entry name" value="EPL1"/>
    <property type="match status" value="1"/>
</dbReference>
<evidence type="ECO:0000259" key="9">
    <source>
        <dbReference type="PROSITE" id="PS50097"/>
    </source>
</evidence>
<feature type="region of interest" description="Disordered" evidence="8">
    <location>
        <begin position="83"/>
        <end position="121"/>
    </location>
</feature>
<keyword evidence="5 7" id="KW-0539">Nucleus</keyword>
<dbReference type="GO" id="GO:0006357">
    <property type="term" value="P:regulation of transcription by RNA polymerase II"/>
    <property type="evidence" value="ECO:0007669"/>
    <property type="project" value="InterPro"/>
</dbReference>
<dbReference type="CDD" id="cd18186">
    <property type="entry name" value="BTB_POZ_ZBTB_KLHL-like"/>
    <property type="match status" value="1"/>
</dbReference>
<evidence type="ECO:0000256" key="5">
    <source>
        <dbReference type="ARBA" id="ARBA00023242"/>
    </source>
</evidence>
<dbReference type="PANTHER" id="PTHR14898">
    <property type="entry name" value="ENHANCER OF POLYCOMB"/>
    <property type="match status" value="1"/>
</dbReference>
<dbReference type="InterPro" id="IPR024943">
    <property type="entry name" value="Enhancer_polycomb"/>
</dbReference>
<dbReference type="InterPro" id="IPR011333">
    <property type="entry name" value="SKP1/BTB/POZ_sf"/>
</dbReference>
<keyword evidence="11" id="KW-1185">Reference proteome</keyword>
<accession>A0A9P4VVD4</accession>
<sequence>MPPRPLFKAMKQEIVQVKIGDDGPVFNLHRDVLCSQSKYFRNAFEGEFREKDDGVIRLQDVSVKTFETVMNYVYYGELLKPDSKSRSNNPSHVTGRARSGDKSDSEKVEHAPERQRPRGVDWDPGELVDLFVFGDEYDMRGLRAKVMTVWTEQDAREPFGAIYRTIHAIAVDRAFERLPKNSTLCRYLTDLVAYACTTKAFGNKEDERSLLEQLPSELLVNVVLTISSLSRLDKKFSLPPFEKVGCKYKEFEEEVDQRTNQLKRSAPVPDAPLSPDHKRVVTETDLFSESLLNSARDAKEEFIRTHLGDFTRTAPNFLNPFLTPRNFGPRRSLPGNAIINLRSNTSNDGNLTIVREEDVEAVPDEEAQRHVPKFETGVEKAEEIEHHLQAVIAGRDPKKHIPTPDAVLGNLPYEKYYPKHYQQTATFIRFSSTVEDTTGCPYCMTADDDAFLKCLNRKKSKWGPCSEDQFEEVMNFFEETSQAKQPLAHVDNTPVISYEEMESAFDDSIDDHARRFAKEIYEHWKAERLKRGNRRLTPNLKFETNIETDDSDPYVCFRRREVRQARKTRGRDALVVDKLKKLRIDMENARQVLHFVKQREIGHRDQLALDKDIFQKRIETKEMKRKLGIKDHDEDLINQKPSPKPKPKLDPASLQRGMPGMASKAQLARSDGRAPDSELVSLQEINQKKEEEVQRFINESLIRHQNWNKGWTDLTWRPITPPLESSSKSQFRAADVQYLPTPPASISEEGDAGVRSGTATPKTVGKGNVVTIRYVSPPLDQPSQSRPSYRQRRGRGGRLMIDRRGVKRKAEEANLPLAEGYWYDQDSDEDDEIYHVDPYDTMSLKYRVMLAASRAPIDPTAQNVNARRSLVAPPITSQLGLQSAPQPMPQQRTAV</sequence>
<gene>
    <name evidence="10" type="ORF">M501DRAFT_1014342</name>
</gene>
<evidence type="ECO:0000256" key="6">
    <source>
        <dbReference type="ARBA" id="ARBA00025513"/>
    </source>
</evidence>
<feature type="region of interest" description="Disordered" evidence="8">
    <location>
        <begin position="741"/>
        <end position="797"/>
    </location>
</feature>
<dbReference type="GO" id="GO:0035267">
    <property type="term" value="C:NuA4 histone acetyltransferase complex"/>
    <property type="evidence" value="ECO:0007669"/>
    <property type="project" value="InterPro"/>
</dbReference>
<dbReference type="SUPFAM" id="SSF54695">
    <property type="entry name" value="POZ domain"/>
    <property type="match status" value="1"/>
</dbReference>
<evidence type="ECO:0000256" key="4">
    <source>
        <dbReference type="ARBA" id="ARBA00023163"/>
    </source>
</evidence>
<protein>
    <recommendedName>
        <fullName evidence="7">Enhancer of polycomb-like protein</fullName>
    </recommendedName>
</protein>
<evidence type="ECO:0000256" key="1">
    <source>
        <dbReference type="ARBA" id="ARBA00004123"/>
    </source>
</evidence>
<dbReference type="OrthoDB" id="435275at2759"/>
<dbReference type="EMBL" id="MU006091">
    <property type="protein sequence ID" value="KAF2841544.1"/>
    <property type="molecule type" value="Genomic_DNA"/>
</dbReference>
<proteinExistence type="inferred from homology"/>
<reference evidence="10" key="1">
    <citation type="journal article" date="2020" name="Stud. Mycol.">
        <title>101 Dothideomycetes genomes: a test case for predicting lifestyles and emergence of pathogens.</title>
        <authorList>
            <person name="Haridas S."/>
            <person name="Albert R."/>
            <person name="Binder M."/>
            <person name="Bloem J."/>
            <person name="Labutti K."/>
            <person name="Salamov A."/>
            <person name="Andreopoulos B."/>
            <person name="Baker S."/>
            <person name="Barry K."/>
            <person name="Bills G."/>
            <person name="Bluhm B."/>
            <person name="Cannon C."/>
            <person name="Castanera R."/>
            <person name="Culley D."/>
            <person name="Daum C."/>
            <person name="Ezra D."/>
            <person name="Gonzalez J."/>
            <person name="Henrissat B."/>
            <person name="Kuo A."/>
            <person name="Liang C."/>
            <person name="Lipzen A."/>
            <person name="Lutzoni F."/>
            <person name="Magnuson J."/>
            <person name="Mondo S."/>
            <person name="Nolan M."/>
            <person name="Ohm R."/>
            <person name="Pangilinan J."/>
            <person name="Park H.-J."/>
            <person name="Ramirez L."/>
            <person name="Alfaro M."/>
            <person name="Sun H."/>
            <person name="Tritt A."/>
            <person name="Yoshinaga Y."/>
            <person name="Zwiers L.-H."/>
            <person name="Turgeon B."/>
            <person name="Goodwin S."/>
            <person name="Spatafora J."/>
            <person name="Crous P."/>
            <person name="Grigoriev I."/>
        </authorList>
    </citation>
    <scope>NUCLEOTIDE SEQUENCE</scope>
    <source>
        <strain evidence="10">CBS 101060</strain>
    </source>
</reference>
<evidence type="ECO:0000256" key="2">
    <source>
        <dbReference type="ARBA" id="ARBA00008035"/>
    </source>
</evidence>
<organism evidence="10 11">
    <name type="scientific">Patellaria atrata CBS 101060</name>
    <dbReference type="NCBI Taxonomy" id="1346257"/>
    <lineage>
        <taxon>Eukaryota</taxon>
        <taxon>Fungi</taxon>
        <taxon>Dikarya</taxon>
        <taxon>Ascomycota</taxon>
        <taxon>Pezizomycotina</taxon>
        <taxon>Dothideomycetes</taxon>
        <taxon>Dothideomycetes incertae sedis</taxon>
        <taxon>Patellariales</taxon>
        <taxon>Patellariaceae</taxon>
        <taxon>Patellaria</taxon>
    </lineage>
</organism>
<dbReference type="Gene3D" id="3.30.710.10">
    <property type="entry name" value="Potassium Channel Kv1.1, Chain A"/>
    <property type="match status" value="1"/>
</dbReference>
<dbReference type="PROSITE" id="PS50097">
    <property type="entry name" value="BTB"/>
    <property type="match status" value="1"/>
</dbReference>
<comment type="subcellular location">
    <subcellularLocation>
        <location evidence="1 7">Nucleus</location>
    </subcellularLocation>
</comment>